<gene>
    <name evidence="1" type="ORF">J4Q44_G00118610</name>
</gene>
<evidence type="ECO:0000313" key="1">
    <source>
        <dbReference type="EMBL" id="KAK6318570.1"/>
    </source>
</evidence>
<comment type="caution">
    <text evidence="1">The sequence shown here is derived from an EMBL/GenBank/DDBJ whole genome shotgun (WGS) entry which is preliminary data.</text>
</comment>
<dbReference type="AlphaFoldDB" id="A0AAN8LUE4"/>
<reference evidence="1 2" key="1">
    <citation type="submission" date="2021-04" db="EMBL/GenBank/DDBJ databases">
        <authorList>
            <person name="De Guttry C."/>
            <person name="Zahm M."/>
            <person name="Klopp C."/>
            <person name="Cabau C."/>
            <person name="Louis A."/>
            <person name="Berthelot C."/>
            <person name="Parey E."/>
            <person name="Roest Crollius H."/>
            <person name="Montfort J."/>
            <person name="Robinson-Rechavi M."/>
            <person name="Bucao C."/>
            <person name="Bouchez O."/>
            <person name="Gislard M."/>
            <person name="Lluch J."/>
            <person name="Milhes M."/>
            <person name="Lampietro C."/>
            <person name="Lopez Roques C."/>
            <person name="Donnadieu C."/>
            <person name="Braasch I."/>
            <person name="Desvignes T."/>
            <person name="Postlethwait J."/>
            <person name="Bobe J."/>
            <person name="Wedekind C."/>
            <person name="Guiguen Y."/>
        </authorList>
    </citation>
    <scope>NUCLEOTIDE SEQUENCE [LARGE SCALE GENOMIC DNA]</scope>
    <source>
        <strain evidence="1">Cs_M1</strain>
        <tissue evidence="1">Blood</tissue>
    </source>
</reference>
<evidence type="ECO:0000313" key="2">
    <source>
        <dbReference type="Proteomes" id="UP001356427"/>
    </source>
</evidence>
<proteinExistence type="predicted"/>
<sequence length="74" mass="8451">MGLDGDTSSSCRTEDCGLHWYQKQGPYLGVQQQSLSVSQPFCKYVCNRSNSYQQLQTQALTYIHFVYLSQSSIF</sequence>
<name>A0AAN8LUE4_9TELE</name>
<organism evidence="1 2">
    <name type="scientific">Coregonus suidteri</name>
    <dbReference type="NCBI Taxonomy" id="861788"/>
    <lineage>
        <taxon>Eukaryota</taxon>
        <taxon>Metazoa</taxon>
        <taxon>Chordata</taxon>
        <taxon>Craniata</taxon>
        <taxon>Vertebrata</taxon>
        <taxon>Euteleostomi</taxon>
        <taxon>Actinopterygii</taxon>
        <taxon>Neopterygii</taxon>
        <taxon>Teleostei</taxon>
        <taxon>Protacanthopterygii</taxon>
        <taxon>Salmoniformes</taxon>
        <taxon>Salmonidae</taxon>
        <taxon>Coregoninae</taxon>
        <taxon>Coregonus</taxon>
    </lineage>
</organism>
<dbReference type="EMBL" id="JAGTTL010000009">
    <property type="protein sequence ID" value="KAK6318570.1"/>
    <property type="molecule type" value="Genomic_DNA"/>
</dbReference>
<protein>
    <submittedName>
        <fullName evidence="1">Uncharacterized protein</fullName>
    </submittedName>
</protein>
<keyword evidence="2" id="KW-1185">Reference proteome</keyword>
<dbReference type="Proteomes" id="UP001356427">
    <property type="component" value="Unassembled WGS sequence"/>
</dbReference>
<accession>A0AAN8LUE4</accession>